<dbReference type="Proteomes" id="UP000054018">
    <property type="component" value="Unassembled WGS sequence"/>
</dbReference>
<dbReference type="InterPro" id="IPR029033">
    <property type="entry name" value="His_PPase_superfam"/>
</dbReference>
<dbReference type="Pfam" id="PF00328">
    <property type="entry name" value="His_Phos_2"/>
    <property type="match status" value="1"/>
</dbReference>
<reference evidence="3" key="2">
    <citation type="submission" date="2015-01" db="EMBL/GenBank/DDBJ databases">
        <title>Evolutionary Origins and Diversification of the Mycorrhizal Mutualists.</title>
        <authorList>
            <consortium name="DOE Joint Genome Institute"/>
            <consortium name="Mycorrhizal Genomics Consortium"/>
            <person name="Kohler A."/>
            <person name="Kuo A."/>
            <person name="Nagy L.G."/>
            <person name="Floudas D."/>
            <person name="Copeland A."/>
            <person name="Barry K.W."/>
            <person name="Cichocki N."/>
            <person name="Veneault-Fourrey C."/>
            <person name="LaButti K."/>
            <person name="Lindquist E.A."/>
            <person name="Lipzen A."/>
            <person name="Lundell T."/>
            <person name="Morin E."/>
            <person name="Murat C."/>
            <person name="Riley R."/>
            <person name="Ohm R."/>
            <person name="Sun H."/>
            <person name="Tunlid A."/>
            <person name="Henrissat B."/>
            <person name="Grigoriev I.V."/>
            <person name="Hibbett D.S."/>
            <person name="Martin F."/>
        </authorList>
    </citation>
    <scope>NUCLEOTIDE SEQUENCE [LARGE SCALE GENOMIC DNA]</scope>
    <source>
        <strain evidence="3">441</strain>
    </source>
</reference>
<dbReference type="EMBL" id="KN833826">
    <property type="protein sequence ID" value="KIK17484.1"/>
    <property type="molecule type" value="Genomic_DNA"/>
</dbReference>
<comment type="similarity">
    <text evidence="1">Belongs to the histidine acid phosphatase family.</text>
</comment>
<keyword evidence="3" id="KW-1185">Reference proteome</keyword>
<reference evidence="2 3" key="1">
    <citation type="submission" date="2014-04" db="EMBL/GenBank/DDBJ databases">
        <authorList>
            <consortium name="DOE Joint Genome Institute"/>
            <person name="Kuo A."/>
            <person name="Kohler A."/>
            <person name="Costa M.D."/>
            <person name="Nagy L.G."/>
            <person name="Floudas D."/>
            <person name="Copeland A."/>
            <person name="Barry K.W."/>
            <person name="Cichocki N."/>
            <person name="Veneault-Fourrey C."/>
            <person name="LaButti K."/>
            <person name="Lindquist E.A."/>
            <person name="Lipzen A."/>
            <person name="Lundell T."/>
            <person name="Morin E."/>
            <person name="Murat C."/>
            <person name="Sun H."/>
            <person name="Tunlid A."/>
            <person name="Henrissat B."/>
            <person name="Grigoriev I.V."/>
            <person name="Hibbett D.S."/>
            <person name="Martin F."/>
            <person name="Nordberg H.P."/>
            <person name="Cantor M.N."/>
            <person name="Hua S.X."/>
        </authorList>
    </citation>
    <scope>NUCLEOTIDE SEQUENCE [LARGE SCALE GENOMIC DNA]</scope>
    <source>
        <strain evidence="2 3">441</strain>
    </source>
</reference>
<protein>
    <recommendedName>
        <fullName evidence="4">Acid phosphatase</fullName>
    </recommendedName>
</protein>
<dbReference type="CDD" id="cd07061">
    <property type="entry name" value="HP_HAP_like"/>
    <property type="match status" value="1"/>
</dbReference>
<dbReference type="Gene3D" id="3.40.50.1240">
    <property type="entry name" value="Phosphoglycerate mutase-like"/>
    <property type="match status" value="1"/>
</dbReference>
<organism evidence="2 3">
    <name type="scientific">Pisolithus microcarpus 441</name>
    <dbReference type="NCBI Taxonomy" id="765257"/>
    <lineage>
        <taxon>Eukaryota</taxon>
        <taxon>Fungi</taxon>
        <taxon>Dikarya</taxon>
        <taxon>Basidiomycota</taxon>
        <taxon>Agaricomycotina</taxon>
        <taxon>Agaricomycetes</taxon>
        <taxon>Agaricomycetidae</taxon>
        <taxon>Boletales</taxon>
        <taxon>Sclerodermatineae</taxon>
        <taxon>Pisolithaceae</taxon>
        <taxon>Pisolithus</taxon>
    </lineage>
</organism>
<dbReference type="HOGENOM" id="CLU_030126_0_0_1"/>
<feature type="non-terminal residue" evidence="2">
    <location>
        <position position="1"/>
    </location>
</feature>
<gene>
    <name evidence="2" type="ORF">PISMIDRAFT_111286</name>
</gene>
<accession>A0A0C9YTZ8</accession>
<dbReference type="InterPro" id="IPR000560">
    <property type="entry name" value="His_Pase_clade-2"/>
</dbReference>
<dbReference type="InterPro" id="IPR050645">
    <property type="entry name" value="Histidine_acid_phosphatase"/>
</dbReference>
<name>A0A0C9YTZ8_9AGAM</name>
<dbReference type="OrthoDB" id="10262962at2759"/>
<evidence type="ECO:0008006" key="4">
    <source>
        <dbReference type="Google" id="ProtNLM"/>
    </source>
</evidence>
<dbReference type="GO" id="GO:0016791">
    <property type="term" value="F:phosphatase activity"/>
    <property type="evidence" value="ECO:0007669"/>
    <property type="project" value="TreeGrafter"/>
</dbReference>
<dbReference type="AlphaFoldDB" id="A0A0C9YTZ8"/>
<sequence>TPSVYNTSITPSNLPWNTYNYCNAPHVNPDHYSMPDESDTRLTFVIVAMRHHKRTPDNLYPSERTVDPTTAWDCSSIIPQSYAGGTAQVFTRTSTPLSHPFANRIWAGTCDSGQLTREGLDDAIKHGQDFWGVYHEKLGFLEHVNEKEIYIRTSTEPRTHQVAGAMLYGMDPDTAGKQWSVHMQPDIIDSLVPKYACPAAGRLRAEAQATSSWMDHLVQHESLQRKLGEMLGTTGLDEWNSWYDHFFDTFTSRTCHGHPLPCNVTGACITQEDAETVFSTGDWEYNYIFNDSPQASQYVKLTFGVFFAELASTLRHARPRHKLHMYIGHDGSMVRLAAGLGLGSANGLRWPAMGSEIVMEVWHASRDMLYVRVLHEGWPAPPPLDWIPLGEFIQLLEDLVPENLGTLCT</sequence>
<evidence type="ECO:0000313" key="3">
    <source>
        <dbReference type="Proteomes" id="UP000054018"/>
    </source>
</evidence>
<proteinExistence type="inferred from homology"/>
<evidence type="ECO:0000313" key="2">
    <source>
        <dbReference type="EMBL" id="KIK17484.1"/>
    </source>
</evidence>
<evidence type="ECO:0000256" key="1">
    <source>
        <dbReference type="ARBA" id="ARBA00005375"/>
    </source>
</evidence>
<dbReference type="PANTHER" id="PTHR11567:SF195">
    <property type="entry name" value="ACID PHOSPHATASE, PUTATIVE (AFU_ORTHOLOGUE AFUA_3G14570)-RELATED"/>
    <property type="match status" value="1"/>
</dbReference>
<dbReference type="PANTHER" id="PTHR11567">
    <property type="entry name" value="ACID PHOSPHATASE-RELATED"/>
    <property type="match status" value="1"/>
</dbReference>
<dbReference type="SUPFAM" id="SSF53254">
    <property type="entry name" value="Phosphoglycerate mutase-like"/>
    <property type="match status" value="1"/>
</dbReference>